<reference evidence="1 2" key="1">
    <citation type="submission" date="2023-05" db="EMBL/GenBank/DDBJ databases">
        <title>Pseudoalteromonas ardens sp. nov., Pseudoalteromonas obscura sp. nov., and Pseudoalteromonas umbrosa sp. nov., isolated from the coral Montipora capitata.</title>
        <authorList>
            <person name="Thomas E.M."/>
            <person name="Smith E.M."/>
            <person name="Papke E."/>
            <person name="Shlafstein M.D."/>
            <person name="Oline D.K."/>
            <person name="Videau P."/>
            <person name="Saw J.H."/>
            <person name="Strangman W.K."/>
            <person name="Ushijima B."/>
        </authorList>
    </citation>
    <scope>NUCLEOTIDE SEQUENCE [LARGE SCALE GENOMIC DNA]</scope>
    <source>
        <strain evidence="1 2">P94</strain>
    </source>
</reference>
<dbReference type="InterPro" id="IPR007344">
    <property type="entry name" value="GrpB/CoaE"/>
</dbReference>
<dbReference type="PANTHER" id="PTHR34822">
    <property type="entry name" value="GRPB DOMAIN PROTEIN (AFU_ORTHOLOGUE AFUA_1G01530)"/>
    <property type="match status" value="1"/>
</dbReference>
<evidence type="ECO:0000313" key="2">
    <source>
        <dbReference type="Proteomes" id="UP001231915"/>
    </source>
</evidence>
<dbReference type="PANTHER" id="PTHR34822:SF1">
    <property type="entry name" value="GRPB FAMILY PROTEIN"/>
    <property type="match status" value="1"/>
</dbReference>
<keyword evidence="2" id="KW-1185">Reference proteome</keyword>
<dbReference type="Pfam" id="PF04229">
    <property type="entry name" value="GrpB"/>
    <property type="match status" value="1"/>
</dbReference>
<evidence type="ECO:0000313" key="1">
    <source>
        <dbReference type="EMBL" id="MDK2596023.1"/>
    </source>
</evidence>
<proteinExistence type="predicted"/>
<dbReference type="SUPFAM" id="SSF81301">
    <property type="entry name" value="Nucleotidyltransferase"/>
    <property type="match status" value="1"/>
</dbReference>
<sequence length="192" mass="21920">MNNVIGAAMSQIEIVDYRPVWAEEFKWIGAALKQALGHLAVAIDHIGSTSVPGLAAKDVIDIQVSVKALDNPKIENALSEAGYRYRADITRDNLIGYNEDDLNMQKMYFREPQGQRKIHIHIREVGRVNQVYALLFRDFLRDNAIVSQAYEKIKRELALRFPNDEIAYYAIKDPYMDTIFSVACMNKQVNQV</sequence>
<dbReference type="Gene3D" id="3.30.460.10">
    <property type="entry name" value="Beta Polymerase, domain 2"/>
    <property type="match status" value="1"/>
</dbReference>
<dbReference type="InterPro" id="IPR043519">
    <property type="entry name" value="NT_sf"/>
</dbReference>
<dbReference type="RefSeq" id="WP_284137499.1">
    <property type="nucleotide sequence ID" value="NZ_JASJUT010000005.1"/>
</dbReference>
<comment type="caution">
    <text evidence="1">The sequence shown here is derived from an EMBL/GenBank/DDBJ whole genome shotgun (WGS) entry which is preliminary data.</text>
</comment>
<dbReference type="EMBL" id="JASJUT010000005">
    <property type="protein sequence ID" value="MDK2596023.1"/>
    <property type="molecule type" value="Genomic_DNA"/>
</dbReference>
<gene>
    <name evidence="1" type="ORF">QNM18_13260</name>
</gene>
<protein>
    <submittedName>
        <fullName evidence="1">GrpB family protein</fullName>
    </submittedName>
</protein>
<dbReference type="Proteomes" id="UP001231915">
    <property type="component" value="Unassembled WGS sequence"/>
</dbReference>
<name>A0ABT7ELX7_9GAMM</name>
<organism evidence="1 2">
    <name type="scientific">Pseudoalteromonas obscura</name>
    <dbReference type="NCBI Taxonomy" id="3048491"/>
    <lineage>
        <taxon>Bacteria</taxon>
        <taxon>Pseudomonadati</taxon>
        <taxon>Pseudomonadota</taxon>
        <taxon>Gammaproteobacteria</taxon>
        <taxon>Alteromonadales</taxon>
        <taxon>Pseudoalteromonadaceae</taxon>
        <taxon>Pseudoalteromonas</taxon>
    </lineage>
</organism>
<accession>A0ABT7ELX7</accession>